<keyword evidence="8" id="KW-0539">Nucleus</keyword>
<accession>A0A507FFQ8</accession>
<evidence type="ECO:0000256" key="1">
    <source>
        <dbReference type="ARBA" id="ARBA00004123"/>
    </source>
</evidence>
<evidence type="ECO:0000313" key="12">
    <source>
        <dbReference type="EMBL" id="TPX74420.1"/>
    </source>
</evidence>
<dbReference type="AlphaFoldDB" id="A0A507FFQ8"/>
<dbReference type="GO" id="GO:0008270">
    <property type="term" value="F:zinc ion binding"/>
    <property type="evidence" value="ECO:0007669"/>
    <property type="project" value="UniProtKB-KW"/>
</dbReference>
<dbReference type="InterPro" id="IPR036236">
    <property type="entry name" value="Znf_C2H2_sf"/>
</dbReference>
<protein>
    <recommendedName>
        <fullName evidence="11">C2H2-type domain-containing protein</fullName>
    </recommendedName>
</protein>
<dbReference type="EMBL" id="QEAP01000126">
    <property type="protein sequence ID" value="TPX74420.1"/>
    <property type="molecule type" value="Genomic_DNA"/>
</dbReference>
<dbReference type="OrthoDB" id="8117402at2759"/>
<dbReference type="PROSITE" id="PS50157">
    <property type="entry name" value="ZINC_FINGER_C2H2_2"/>
    <property type="match status" value="3"/>
</dbReference>
<evidence type="ECO:0000256" key="3">
    <source>
        <dbReference type="ARBA" id="ARBA00022737"/>
    </source>
</evidence>
<dbReference type="InterPro" id="IPR050636">
    <property type="entry name" value="C2H2-ZF_domain-containing"/>
</dbReference>
<feature type="compositionally biased region" description="Low complexity" evidence="10">
    <location>
        <begin position="381"/>
        <end position="400"/>
    </location>
</feature>
<proteinExistence type="predicted"/>
<feature type="region of interest" description="Disordered" evidence="10">
    <location>
        <begin position="134"/>
        <end position="187"/>
    </location>
</feature>
<comment type="caution">
    <text evidence="12">The sequence shown here is derived from an EMBL/GenBank/DDBJ whole genome shotgun (WGS) entry which is preliminary data.</text>
</comment>
<sequence length="471" mass="52179">MQDSIYNFENGHILQDFMFDSNDFSRGSSVEREEEGVLLLQPFRLEFTSANPSLRSTEEEVEDKHEWSSSSSSRTTTSRRECVARISSVEIEKESDTEFASNPATCHTAEMDLLTLVNVDDNAAAGQETVADLEEASKARADASEAYSPAESTSSEWTPLQSQTFNRDSRGDHHHHRHHKGSSIHATTSTLSIYTTTATLPSLSAQHATTIESSPSSESTPTEATSSKPLKQRRPPPAPRLSPSFSSTSYSTDSRPREHECSVCHNRFLRRQDLSRHLSSHTHQFISADDYLRQLLLCDSEQTTLDTTEPIQRFNNNNNSNCNNDHHDGFHTSATATPQSAVSSPTMLLYTITPQQESPILSNPSLPILLKRESKRVKQQPASSSSSLPTTTATSTSTALGSIPNAPLRQREFRCTHCPATFWRKQDAQRHEVTHGSARAFACPNLCGKKFARRDALGRHLKSSKCNSGSV</sequence>
<feature type="region of interest" description="Disordered" evidence="10">
    <location>
        <begin position="374"/>
        <end position="405"/>
    </location>
</feature>
<feature type="region of interest" description="Disordered" evidence="10">
    <location>
        <begin position="51"/>
        <end position="81"/>
    </location>
</feature>
<dbReference type="PANTHER" id="PTHR47772:SF13">
    <property type="entry name" value="GASTRULA ZINC FINGER PROTEIN XLCGF49.1-LIKE-RELATED"/>
    <property type="match status" value="1"/>
</dbReference>
<name>A0A507FFQ8_9FUNG</name>
<keyword evidence="5" id="KW-0862">Zinc</keyword>
<evidence type="ECO:0000313" key="13">
    <source>
        <dbReference type="Proteomes" id="UP000320333"/>
    </source>
</evidence>
<feature type="domain" description="C2H2-type" evidence="11">
    <location>
        <begin position="441"/>
        <end position="471"/>
    </location>
</feature>
<dbReference type="PROSITE" id="PS00028">
    <property type="entry name" value="ZINC_FINGER_C2H2_1"/>
    <property type="match status" value="2"/>
</dbReference>
<gene>
    <name evidence="12" type="ORF">CcCBS67573_g04299</name>
</gene>
<dbReference type="PANTHER" id="PTHR47772">
    <property type="entry name" value="ZINC FINGER PROTEIN 200"/>
    <property type="match status" value="1"/>
</dbReference>
<evidence type="ECO:0000256" key="10">
    <source>
        <dbReference type="SAM" id="MobiDB-lite"/>
    </source>
</evidence>
<dbReference type="GO" id="GO:0005634">
    <property type="term" value="C:nucleus"/>
    <property type="evidence" value="ECO:0007669"/>
    <property type="project" value="UniProtKB-SubCell"/>
</dbReference>
<evidence type="ECO:0000256" key="6">
    <source>
        <dbReference type="ARBA" id="ARBA00023015"/>
    </source>
</evidence>
<dbReference type="SMART" id="SM00355">
    <property type="entry name" value="ZnF_C2H2"/>
    <property type="match status" value="3"/>
</dbReference>
<dbReference type="Proteomes" id="UP000320333">
    <property type="component" value="Unassembled WGS sequence"/>
</dbReference>
<keyword evidence="7" id="KW-0804">Transcription</keyword>
<keyword evidence="4 9" id="KW-0863">Zinc-finger</keyword>
<feature type="region of interest" description="Disordered" evidence="10">
    <location>
        <begin position="311"/>
        <end position="339"/>
    </location>
</feature>
<evidence type="ECO:0000256" key="8">
    <source>
        <dbReference type="ARBA" id="ARBA00023242"/>
    </source>
</evidence>
<keyword evidence="2" id="KW-0479">Metal-binding</keyword>
<dbReference type="InterPro" id="IPR013087">
    <property type="entry name" value="Znf_C2H2_type"/>
</dbReference>
<evidence type="ECO:0000256" key="4">
    <source>
        <dbReference type="ARBA" id="ARBA00022771"/>
    </source>
</evidence>
<dbReference type="SUPFAM" id="SSF57667">
    <property type="entry name" value="beta-beta-alpha zinc fingers"/>
    <property type="match status" value="2"/>
</dbReference>
<feature type="domain" description="C2H2-type" evidence="11">
    <location>
        <begin position="259"/>
        <end position="286"/>
    </location>
</feature>
<reference evidence="12 13" key="1">
    <citation type="journal article" date="2019" name="Sci. Rep.">
        <title>Comparative genomics of chytrid fungi reveal insights into the obligate biotrophic and pathogenic lifestyle of Synchytrium endobioticum.</title>
        <authorList>
            <person name="van de Vossenberg B.T.L.H."/>
            <person name="Warris S."/>
            <person name="Nguyen H.D.T."/>
            <person name="van Gent-Pelzer M.P.E."/>
            <person name="Joly D.L."/>
            <person name="van de Geest H.C."/>
            <person name="Bonants P.J.M."/>
            <person name="Smith D.S."/>
            <person name="Levesque C.A."/>
            <person name="van der Lee T.A.J."/>
        </authorList>
    </citation>
    <scope>NUCLEOTIDE SEQUENCE [LARGE SCALE GENOMIC DNA]</scope>
    <source>
        <strain evidence="12 13">CBS 675.73</strain>
    </source>
</reference>
<evidence type="ECO:0000256" key="7">
    <source>
        <dbReference type="ARBA" id="ARBA00023163"/>
    </source>
</evidence>
<keyword evidence="3" id="KW-0677">Repeat</keyword>
<evidence type="ECO:0000256" key="9">
    <source>
        <dbReference type="PROSITE-ProRule" id="PRU00042"/>
    </source>
</evidence>
<feature type="compositionally biased region" description="Basic residues" evidence="10">
    <location>
        <begin position="172"/>
        <end position="182"/>
    </location>
</feature>
<feature type="compositionally biased region" description="Low complexity" evidence="10">
    <location>
        <begin position="208"/>
        <end position="227"/>
    </location>
</feature>
<keyword evidence="6" id="KW-0805">Transcription regulation</keyword>
<dbReference type="STRING" id="246404.A0A507FFQ8"/>
<feature type="compositionally biased region" description="Basic and acidic residues" evidence="10">
    <location>
        <begin position="56"/>
        <end position="67"/>
    </location>
</feature>
<feature type="compositionally biased region" description="Low complexity" evidence="10">
    <location>
        <begin position="241"/>
        <end position="253"/>
    </location>
</feature>
<organism evidence="12 13">
    <name type="scientific">Chytriomyces confervae</name>
    <dbReference type="NCBI Taxonomy" id="246404"/>
    <lineage>
        <taxon>Eukaryota</taxon>
        <taxon>Fungi</taxon>
        <taxon>Fungi incertae sedis</taxon>
        <taxon>Chytridiomycota</taxon>
        <taxon>Chytridiomycota incertae sedis</taxon>
        <taxon>Chytridiomycetes</taxon>
        <taxon>Chytridiales</taxon>
        <taxon>Chytriomycetaceae</taxon>
        <taxon>Chytriomyces</taxon>
    </lineage>
</organism>
<comment type="subcellular location">
    <subcellularLocation>
        <location evidence="1">Nucleus</location>
    </subcellularLocation>
</comment>
<keyword evidence="13" id="KW-1185">Reference proteome</keyword>
<evidence type="ECO:0000256" key="2">
    <source>
        <dbReference type="ARBA" id="ARBA00022723"/>
    </source>
</evidence>
<dbReference type="Gene3D" id="3.30.160.60">
    <property type="entry name" value="Classic Zinc Finger"/>
    <property type="match status" value="2"/>
</dbReference>
<feature type="compositionally biased region" description="Polar residues" evidence="10">
    <location>
        <begin position="150"/>
        <end position="166"/>
    </location>
</feature>
<evidence type="ECO:0000256" key="5">
    <source>
        <dbReference type="ARBA" id="ARBA00022833"/>
    </source>
</evidence>
<evidence type="ECO:0000259" key="11">
    <source>
        <dbReference type="PROSITE" id="PS50157"/>
    </source>
</evidence>
<feature type="region of interest" description="Disordered" evidence="10">
    <location>
        <begin position="205"/>
        <end position="257"/>
    </location>
</feature>
<feature type="domain" description="C2H2-type" evidence="11">
    <location>
        <begin position="413"/>
        <end position="440"/>
    </location>
</feature>